<dbReference type="HOGENOM" id="CLU_1102659_0_0_1"/>
<protein>
    <submittedName>
        <fullName evidence="3">Uncharacterized protein</fullName>
    </submittedName>
</protein>
<evidence type="ECO:0000256" key="2">
    <source>
        <dbReference type="SAM" id="Phobius"/>
    </source>
</evidence>
<keyword evidence="4" id="KW-1185">Reference proteome</keyword>
<keyword evidence="2" id="KW-0812">Transmembrane</keyword>
<reference evidence="3 4" key="1">
    <citation type="journal article" date="2012" name="Proc. Natl. Acad. Sci. U.S.A.">
        <title>Comparative genomics of Ceriporiopsis subvermispora and Phanerochaete chrysosporium provide insight into selective ligninolysis.</title>
        <authorList>
            <person name="Fernandez-Fueyo E."/>
            <person name="Ruiz-Duenas F.J."/>
            <person name="Ferreira P."/>
            <person name="Floudas D."/>
            <person name="Hibbett D.S."/>
            <person name="Canessa P."/>
            <person name="Larrondo L.F."/>
            <person name="James T.Y."/>
            <person name="Seelenfreund D."/>
            <person name="Lobos S."/>
            <person name="Polanco R."/>
            <person name="Tello M."/>
            <person name="Honda Y."/>
            <person name="Watanabe T."/>
            <person name="Watanabe T."/>
            <person name="Ryu J.S."/>
            <person name="Kubicek C.P."/>
            <person name="Schmoll M."/>
            <person name="Gaskell J."/>
            <person name="Hammel K.E."/>
            <person name="St John F.J."/>
            <person name="Vanden Wymelenberg A."/>
            <person name="Sabat G."/>
            <person name="Splinter BonDurant S."/>
            <person name="Syed K."/>
            <person name="Yadav J.S."/>
            <person name="Doddapaneni H."/>
            <person name="Subramanian V."/>
            <person name="Lavin J.L."/>
            <person name="Oguiza J.A."/>
            <person name="Perez G."/>
            <person name="Pisabarro A.G."/>
            <person name="Ramirez L."/>
            <person name="Santoyo F."/>
            <person name="Master E."/>
            <person name="Coutinho P.M."/>
            <person name="Henrissat B."/>
            <person name="Lombard V."/>
            <person name="Magnuson J.K."/>
            <person name="Kuees U."/>
            <person name="Hori C."/>
            <person name="Igarashi K."/>
            <person name="Samejima M."/>
            <person name="Held B.W."/>
            <person name="Barry K.W."/>
            <person name="LaButti K.M."/>
            <person name="Lapidus A."/>
            <person name="Lindquist E.A."/>
            <person name="Lucas S.M."/>
            <person name="Riley R."/>
            <person name="Salamov A.A."/>
            <person name="Hoffmeister D."/>
            <person name="Schwenk D."/>
            <person name="Hadar Y."/>
            <person name="Yarden O."/>
            <person name="de Vries R.P."/>
            <person name="Wiebenga A."/>
            <person name="Stenlid J."/>
            <person name="Eastwood D."/>
            <person name="Grigoriev I.V."/>
            <person name="Berka R.M."/>
            <person name="Blanchette R.A."/>
            <person name="Kersten P."/>
            <person name="Martinez A.T."/>
            <person name="Vicuna R."/>
            <person name="Cullen D."/>
        </authorList>
    </citation>
    <scope>NUCLEOTIDE SEQUENCE [LARGE SCALE GENOMIC DNA]</scope>
    <source>
        <strain evidence="3 4">B</strain>
    </source>
</reference>
<dbReference type="Proteomes" id="UP000016930">
    <property type="component" value="Unassembled WGS sequence"/>
</dbReference>
<proteinExistence type="predicted"/>
<evidence type="ECO:0000313" key="3">
    <source>
        <dbReference type="EMBL" id="EMD40653.1"/>
    </source>
</evidence>
<dbReference type="AlphaFoldDB" id="M2QUA9"/>
<dbReference type="EMBL" id="KB445792">
    <property type="protein sequence ID" value="EMD40653.1"/>
    <property type="molecule type" value="Genomic_DNA"/>
</dbReference>
<feature type="transmembrane region" description="Helical" evidence="2">
    <location>
        <begin position="197"/>
        <end position="219"/>
    </location>
</feature>
<evidence type="ECO:0000256" key="1">
    <source>
        <dbReference type="SAM" id="MobiDB-lite"/>
    </source>
</evidence>
<evidence type="ECO:0000313" key="4">
    <source>
        <dbReference type="Proteomes" id="UP000016930"/>
    </source>
</evidence>
<gene>
    <name evidence="3" type="ORF">CERSUDRAFT_91391</name>
</gene>
<accession>M2QUA9</accession>
<keyword evidence="2" id="KW-0472">Membrane</keyword>
<name>M2QUA9_CERS8</name>
<dbReference type="SUPFAM" id="SSF50370">
    <property type="entry name" value="Ricin B-like lectins"/>
    <property type="match status" value="1"/>
</dbReference>
<organism evidence="3 4">
    <name type="scientific">Ceriporiopsis subvermispora (strain B)</name>
    <name type="common">White-rot fungus</name>
    <name type="synonym">Gelatoporia subvermispora</name>
    <dbReference type="NCBI Taxonomy" id="914234"/>
    <lineage>
        <taxon>Eukaryota</taxon>
        <taxon>Fungi</taxon>
        <taxon>Dikarya</taxon>
        <taxon>Basidiomycota</taxon>
        <taxon>Agaricomycotina</taxon>
        <taxon>Agaricomycetes</taxon>
        <taxon>Polyporales</taxon>
        <taxon>Gelatoporiaceae</taxon>
        <taxon>Gelatoporia</taxon>
    </lineage>
</organism>
<dbReference type="Gene3D" id="2.80.10.50">
    <property type="match status" value="1"/>
</dbReference>
<keyword evidence="2" id="KW-1133">Transmembrane helix</keyword>
<sequence>MANLSGPWFLESANDPDSVKYLTLSTYTPASGTVITSAWEGGPDQVWQFTQVTNTSQNVYTVRHAVSGLYVGYPDTGDDSVYLTSSTEPMDWWLDEVDSAYVFSWNDEFSALWAVENGGGASVYMIDQSSQNAFSTIAMFKVYVATDVPIPTSSSSFHSQSITSPPTSSTSSGGSITPTTSSTSSTSSTASHREVDIVAGAVAASIAVLALAGYTGYLLRKEKWTKWPFYQSSYAPLTEPREFEGRATLQDR</sequence>
<feature type="region of interest" description="Disordered" evidence="1">
    <location>
        <begin position="155"/>
        <end position="189"/>
    </location>
</feature>
<dbReference type="InterPro" id="IPR035992">
    <property type="entry name" value="Ricin_B-like_lectins"/>
</dbReference>